<dbReference type="PROSITE" id="PS51471">
    <property type="entry name" value="FE2OG_OXY"/>
    <property type="match status" value="1"/>
</dbReference>
<dbReference type="InterPro" id="IPR050295">
    <property type="entry name" value="Plant_2OG-oxidoreductases"/>
</dbReference>
<gene>
    <name evidence="8" type="primary">LOC105852186</name>
</gene>
<dbReference type="KEGG" id="cam:105852186"/>
<protein>
    <submittedName>
        <fullName evidence="8">Codeine O-demethylase-like</fullName>
    </submittedName>
</protein>
<dbReference type="GO" id="GO:0031418">
    <property type="term" value="F:L-ascorbic acid binding"/>
    <property type="evidence" value="ECO:0007669"/>
    <property type="project" value="UniProtKB-KW"/>
</dbReference>
<keyword evidence="3" id="KW-0847">Vitamin C</keyword>
<dbReference type="FunFam" id="2.60.120.330:FF:000018">
    <property type="entry name" value="2-oxoglutarate (2OG) and Fe(II)-dependent oxygenase superfamily protein"/>
    <property type="match status" value="1"/>
</dbReference>
<feature type="domain" description="Fe2OG dioxygenase" evidence="6">
    <location>
        <begin position="198"/>
        <end position="298"/>
    </location>
</feature>
<dbReference type="Proteomes" id="UP000087171">
    <property type="component" value="Chromosome Ca5"/>
</dbReference>
<keyword evidence="2 5" id="KW-0479">Metal-binding</keyword>
<dbReference type="GeneID" id="105852186"/>
<name>A0A1S3E7U0_CICAR</name>
<dbReference type="GO" id="GO:0046872">
    <property type="term" value="F:metal ion binding"/>
    <property type="evidence" value="ECO:0007669"/>
    <property type="project" value="UniProtKB-KW"/>
</dbReference>
<dbReference type="Gene3D" id="2.60.120.330">
    <property type="entry name" value="B-lactam Antibiotic, Isopenicillin N Synthase, Chain"/>
    <property type="match status" value="1"/>
</dbReference>
<sequence>MGSKSVQELALNPENLPNNYIYEDGGVGFRDALLPSESDIHIPVIDIHNLTSPSTTQQQELHKLHSALSSWEFFQAINHGMTSLFLDKVREISKQFFDLPKEEKQKYAREPNGIEGYGNDVIYSQNQRLDWTDRVYLKVQPEDQRNFKVWPQKPNDFRSTILQYTESLKQLSEVILRAMAKSLNLEEDCFVKECGERGSMFLRFNYYPPCPMADHVLGLKSHADGSTITFVLQDKEVEGLQVLKDNQWFKIPIIPDALVINVGDQIEIMSNGIFQSPVHRVVINPEKERLSLAMFCVPDSEKEIKPVDKLVNESRPILYRPVKNYVEIYFQYYQQGKRPIEASKI</sequence>
<dbReference type="PANTHER" id="PTHR47991">
    <property type="entry name" value="OXOGLUTARATE/IRON-DEPENDENT DIOXYGENASE"/>
    <property type="match status" value="1"/>
</dbReference>
<dbReference type="GO" id="GO:0016491">
    <property type="term" value="F:oxidoreductase activity"/>
    <property type="evidence" value="ECO:0007669"/>
    <property type="project" value="UniProtKB-KW"/>
</dbReference>
<keyword evidence="5" id="KW-0560">Oxidoreductase</keyword>
<dbReference type="OrthoDB" id="288590at2759"/>
<reference evidence="8" key="2">
    <citation type="submission" date="2025-08" db="UniProtKB">
        <authorList>
            <consortium name="RefSeq"/>
        </authorList>
    </citation>
    <scope>IDENTIFICATION</scope>
    <source>
        <tissue evidence="8">Etiolated seedlings</tissue>
    </source>
</reference>
<evidence type="ECO:0000256" key="1">
    <source>
        <dbReference type="ARBA" id="ARBA00008056"/>
    </source>
</evidence>
<evidence type="ECO:0000256" key="3">
    <source>
        <dbReference type="ARBA" id="ARBA00022896"/>
    </source>
</evidence>
<evidence type="ECO:0000256" key="2">
    <source>
        <dbReference type="ARBA" id="ARBA00022723"/>
    </source>
</evidence>
<reference evidence="7" key="1">
    <citation type="journal article" date="2013" name="Nat. Biotechnol.">
        <title>Draft genome sequence of chickpea (Cicer arietinum) provides a resource for trait improvement.</title>
        <authorList>
            <person name="Varshney R.K."/>
            <person name="Song C."/>
            <person name="Saxena R.K."/>
            <person name="Azam S."/>
            <person name="Yu S."/>
            <person name="Sharpe A.G."/>
            <person name="Cannon S."/>
            <person name="Baek J."/>
            <person name="Rosen B.D."/>
            <person name="Tar'an B."/>
            <person name="Millan T."/>
            <person name="Zhang X."/>
            <person name="Ramsay L.D."/>
            <person name="Iwata A."/>
            <person name="Wang Y."/>
            <person name="Nelson W."/>
            <person name="Farmer A.D."/>
            <person name="Gaur P.M."/>
            <person name="Soderlund C."/>
            <person name="Penmetsa R.V."/>
            <person name="Xu C."/>
            <person name="Bharti A.K."/>
            <person name="He W."/>
            <person name="Winter P."/>
            <person name="Zhao S."/>
            <person name="Hane J.K."/>
            <person name="Carrasquilla-Garcia N."/>
            <person name="Condie J.A."/>
            <person name="Upadhyaya H.D."/>
            <person name="Luo M.C."/>
            <person name="Thudi M."/>
            <person name="Gowda C.L."/>
            <person name="Singh N.P."/>
            <person name="Lichtenzveig J."/>
            <person name="Gali K.K."/>
            <person name="Rubio J."/>
            <person name="Nadarajan N."/>
            <person name="Dolezel J."/>
            <person name="Bansal K.C."/>
            <person name="Xu X."/>
            <person name="Edwards D."/>
            <person name="Zhang G."/>
            <person name="Kahl G."/>
            <person name="Gil J."/>
            <person name="Singh K.B."/>
            <person name="Datta S.K."/>
            <person name="Jackson S.A."/>
            <person name="Wang J."/>
            <person name="Cook D.R."/>
        </authorList>
    </citation>
    <scope>NUCLEOTIDE SEQUENCE [LARGE SCALE GENOMIC DNA]</scope>
    <source>
        <strain evidence="7">cv. CDC Frontier</strain>
    </source>
</reference>
<evidence type="ECO:0000256" key="5">
    <source>
        <dbReference type="RuleBase" id="RU003682"/>
    </source>
</evidence>
<dbReference type="RefSeq" id="XP_012571439.1">
    <property type="nucleotide sequence ID" value="XM_012715985.2"/>
</dbReference>
<keyword evidence="4 5" id="KW-0408">Iron</keyword>
<dbReference type="InterPro" id="IPR027443">
    <property type="entry name" value="IPNS-like_sf"/>
</dbReference>
<dbReference type="InterPro" id="IPR005123">
    <property type="entry name" value="Oxoglu/Fe-dep_dioxygenase_dom"/>
</dbReference>
<dbReference type="InterPro" id="IPR044861">
    <property type="entry name" value="IPNS-like_FE2OG_OXY"/>
</dbReference>
<dbReference type="Pfam" id="PF03171">
    <property type="entry name" value="2OG-FeII_Oxy"/>
    <property type="match status" value="1"/>
</dbReference>
<accession>A0A1S3E7U0</accession>
<comment type="similarity">
    <text evidence="1 5">Belongs to the iron/ascorbate-dependent oxidoreductase family.</text>
</comment>
<evidence type="ECO:0000313" key="7">
    <source>
        <dbReference type="Proteomes" id="UP000087171"/>
    </source>
</evidence>
<keyword evidence="7" id="KW-1185">Reference proteome</keyword>
<evidence type="ECO:0000256" key="4">
    <source>
        <dbReference type="ARBA" id="ARBA00023004"/>
    </source>
</evidence>
<dbReference type="AlphaFoldDB" id="A0A1S3E7U0"/>
<evidence type="ECO:0000313" key="8">
    <source>
        <dbReference type="RefSeq" id="XP_012571439.1"/>
    </source>
</evidence>
<evidence type="ECO:0000259" key="6">
    <source>
        <dbReference type="PROSITE" id="PS51471"/>
    </source>
</evidence>
<dbReference type="SUPFAM" id="SSF51197">
    <property type="entry name" value="Clavaminate synthase-like"/>
    <property type="match status" value="1"/>
</dbReference>
<dbReference type="Pfam" id="PF14226">
    <property type="entry name" value="DIOX_N"/>
    <property type="match status" value="1"/>
</dbReference>
<organism evidence="7 8">
    <name type="scientific">Cicer arietinum</name>
    <name type="common">Chickpea</name>
    <name type="synonym">Garbanzo</name>
    <dbReference type="NCBI Taxonomy" id="3827"/>
    <lineage>
        <taxon>Eukaryota</taxon>
        <taxon>Viridiplantae</taxon>
        <taxon>Streptophyta</taxon>
        <taxon>Embryophyta</taxon>
        <taxon>Tracheophyta</taxon>
        <taxon>Spermatophyta</taxon>
        <taxon>Magnoliopsida</taxon>
        <taxon>eudicotyledons</taxon>
        <taxon>Gunneridae</taxon>
        <taxon>Pentapetalae</taxon>
        <taxon>rosids</taxon>
        <taxon>fabids</taxon>
        <taxon>Fabales</taxon>
        <taxon>Fabaceae</taxon>
        <taxon>Papilionoideae</taxon>
        <taxon>50 kb inversion clade</taxon>
        <taxon>NPAAA clade</taxon>
        <taxon>Hologalegina</taxon>
        <taxon>IRL clade</taxon>
        <taxon>Cicereae</taxon>
        <taxon>Cicer</taxon>
    </lineage>
</organism>
<dbReference type="InterPro" id="IPR026992">
    <property type="entry name" value="DIOX_N"/>
</dbReference>
<proteinExistence type="inferred from homology"/>